<proteinExistence type="predicted"/>
<reference evidence="7" key="1">
    <citation type="submission" date="2021-02" db="EMBL/GenBank/DDBJ databases">
        <authorList>
            <person name="Palmer J.M."/>
        </authorList>
    </citation>
    <scope>NUCLEOTIDE SEQUENCE</scope>
    <source>
        <strain evidence="7">SCRP23</strain>
    </source>
</reference>
<dbReference type="Proteomes" id="UP000693981">
    <property type="component" value="Unassembled WGS sequence"/>
</dbReference>
<dbReference type="NCBIfam" id="TIGR01557">
    <property type="entry name" value="myb_SHAQKYF"/>
    <property type="match status" value="1"/>
</dbReference>
<dbReference type="SMART" id="SM00717">
    <property type="entry name" value="SANT"/>
    <property type="match status" value="1"/>
</dbReference>
<feature type="compositionally biased region" description="Polar residues" evidence="4">
    <location>
        <begin position="113"/>
        <end position="122"/>
    </location>
</feature>
<evidence type="ECO:0000259" key="6">
    <source>
        <dbReference type="PROSITE" id="PS51294"/>
    </source>
</evidence>
<feature type="region of interest" description="Disordered" evidence="4">
    <location>
        <begin position="99"/>
        <end position="128"/>
    </location>
</feature>
<evidence type="ECO:0000256" key="4">
    <source>
        <dbReference type="SAM" id="MobiDB-lite"/>
    </source>
</evidence>
<gene>
    <name evidence="7" type="ORF">PHYBOEH_008114</name>
</gene>
<evidence type="ECO:0000256" key="2">
    <source>
        <dbReference type="ARBA" id="ARBA00023163"/>
    </source>
</evidence>
<evidence type="ECO:0000313" key="7">
    <source>
        <dbReference type="EMBL" id="KAG7387874.1"/>
    </source>
</evidence>
<organism evidence="7 8">
    <name type="scientific">Phytophthora boehmeriae</name>
    <dbReference type="NCBI Taxonomy" id="109152"/>
    <lineage>
        <taxon>Eukaryota</taxon>
        <taxon>Sar</taxon>
        <taxon>Stramenopiles</taxon>
        <taxon>Oomycota</taxon>
        <taxon>Peronosporomycetes</taxon>
        <taxon>Peronosporales</taxon>
        <taxon>Peronosporaceae</taxon>
        <taxon>Phytophthora</taxon>
    </lineage>
</organism>
<sequence length="182" mass="20817">MTISQVVQNDLFASEDQQLIRIPLRSDEGAVSRRRRARREKEMKTRSKRSLLLWTTEEHARFLEALEFYPSGPWKIIAEHVGTRTTRQVMTHAQKYRQKIERRKQKQVERSTAAASQSQGANSFSSTSSMGLLSDPVSVAPNDAQEHAILLDFLDNFQPSEIDHSEPLTHTQDSAFLLDIKP</sequence>
<accession>A0A8T1W6Q4</accession>
<name>A0A8T1W6Q4_9STRA</name>
<evidence type="ECO:0000259" key="5">
    <source>
        <dbReference type="PROSITE" id="PS50090"/>
    </source>
</evidence>
<dbReference type="PANTHER" id="PTHR12802:SF155">
    <property type="entry name" value="DEUBIQUITINASE MYSM1"/>
    <property type="match status" value="1"/>
</dbReference>
<dbReference type="OrthoDB" id="113168at2759"/>
<dbReference type="CDD" id="cd00167">
    <property type="entry name" value="SANT"/>
    <property type="match status" value="1"/>
</dbReference>
<dbReference type="Pfam" id="PF00249">
    <property type="entry name" value="Myb_DNA-binding"/>
    <property type="match status" value="1"/>
</dbReference>
<keyword evidence="1" id="KW-0805">Transcription regulation</keyword>
<dbReference type="GO" id="GO:0003677">
    <property type="term" value="F:DNA binding"/>
    <property type="evidence" value="ECO:0007669"/>
    <property type="project" value="InterPro"/>
</dbReference>
<feature type="domain" description="Myb-like" evidence="5">
    <location>
        <begin position="54"/>
        <end position="97"/>
    </location>
</feature>
<evidence type="ECO:0000313" key="8">
    <source>
        <dbReference type="Proteomes" id="UP000693981"/>
    </source>
</evidence>
<dbReference type="AlphaFoldDB" id="A0A8T1W6Q4"/>
<comment type="caution">
    <text evidence="7">The sequence shown here is derived from an EMBL/GenBank/DDBJ whole genome shotgun (WGS) entry which is preliminary data.</text>
</comment>
<evidence type="ECO:0008006" key="9">
    <source>
        <dbReference type="Google" id="ProtNLM"/>
    </source>
</evidence>
<dbReference type="PANTHER" id="PTHR12802">
    <property type="entry name" value="SWI/SNF COMPLEX-RELATED"/>
    <property type="match status" value="1"/>
</dbReference>
<protein>
    <recommendedName>
        <fullName evidence="9">Myb-like DNA-binding protein</fullName>
    </recommendedName>
</protein>
<dbReference type="InterPro" id="IPR017930">
    <property type="entry name" value="Myb_dom"/>
</dbReference>
<keyword evidence="2" id="KW-0804">Transcription</keyword>
<keyword evidence="8" id="KW-1185">Reference proteome</keyword>
<dbReference type="InterPro" id="IPR006447">
    <property type="entry name" value="Myb_dom_plants"/>
</dbReference>
<dbReference type="PROSITE" id="PS50090">
    <property type="entry name" value="MYB_LIKE"/>
    <property type="match status" value="1"/>
</dbReference>
<dbReference type="PROSITE" id="PS51294">
    <property type="entry name" value="HTH_MYB"/>
    <property type="match status" value="1"/>
</dbReference>
<keyword evidence="3" id="KW-0539">Nucleus</keyword>
<feature type="domain" description="HTH myb-type" evidence="6">
    <location>
        <begin position="54"/>
        <end position="101"/>
    </location>
</feature>
<feature type="region of interest" description="Disordered" evidence="4">
    <location>
        <begin position="163"/>
        <end position="182"/>
    </location>
</feature>
<evidence type="ECO:0000256" key="1">
    <source>
        <dbReference type="ARBA" id="ARBA00023015"/>
    </source>
</evidence>
<evidence type="ECO:0000256" key="3">
    <source>
        <dbReference type="ARBA" id="ARBA00023242"/>
    </source>
</evidence>
<dbReference type="InterPro" id="IPR001005">
    <property type="entry name" value="SANT/Myb"/>
</dbReference>
<dbReference type="EMBL" id="JAGDFL010000461">
    <property type="protein sequence ID" value="KAG7387874.1"/>
    <property type="molecule type" value="Genomic_DNA"/>
</dbReference>